<evidence type="ECO:0000313" key="5">
    <source>
        <dbReference type="Proteomes" id="UP000800041"/>
    </source>
</evidence>
<proteinExistence type="inferred from homology"/>
<keyword evidence="5" id="KW-1185">Reference proteome</keyword>
<evidence type="ECO:0000256" key="1">
    <source>
        <dbReference type="ARBA" id="ARBA00006484"/>
    </source>
</evidence>
<name>A0A6G1HBF8_9PEZI</name>
<comment type="similarity">
    <text evidence="1">Belongs to the short-chain dehydrogenases/reductases (SDR) family.</text>
</comment>
<dbReference type="Gene3D" id="3.40.50.720">
    <property type="entry name" value="NAD(P)-binding Rossmann-like Domain"/>
    <property type="match status" value="1"/>
</dbReference>
<dbReference type="SUPFAM" id="SSF51735">
    <property type="entry name" value="NAD(P)-binding Rossmann-fold domains"/>
    <property type="match status" value="1"/>
</dbReference>
<accession>A0A6G1HBF8</accession>
<protein>
    <submittedName>
        <fullName evidence="4">NAD(P)-binding protein</fullName>
    </submittedName>
</protein>
<organism evidence="4 5">
    <name type="scientific">Aulographum hederae CBS 113979</name>
    <dbReference type="NCBI Taxonomy" id="1176131"/>
    <lineage>
        <taxon>Eukaryota</taxon>
        <taxon>Fungi</taxon>
        <taxon>Dikarya</taxon>
        <taxon>Ascomycota</taxon>
        <taxon>Pezizomycotina</taxon>
        <taxon>Dothideomycetes</taxon>
        <taxon>Pleosporomycetidae</taxon>
        <taxon>Aulographales</taxon>
        <taxon>Aulographaceae</taxon>
    </lineage>
</organism>
<dbReference type="PANTHER" id="PTHR24320">
    <property type="entry name" value="RETINOL DEHYDROGENASE"/>
    <property type="match status" value="1"/>
</dbReference>
<evidence type="ECO:0000313" key="4">
    <source>
        <dbReference type="EMBL" id="KAF1990349.1"/>
    </source>
</evidence>
<dbReference type="PRINTS" id="PR00081">
    <property type="entry name" value="GDHRDH"/>
</dbReference>
<gene>
    <name evidence="4" type="ORF">K402DRAFT_348397</name>
</gene>
<dbReference type="GO" id="GO:0016491">
    <property type="term" value="F:oxidoreductase activity"/>
    <property type="evidence" value="ECO:0007669"/>
    <property type="project" value="UniProtKB-KW"/>
</dbReference>
<dbReference type="Pfam" id="PF00106">
    <property type="entry name" value="adh_short"/>
    <property type="match status" value="1"/>
</dbReference>
<reference evidence="4" key="1">
    <citation type="journal article" date="2020" name="Stud. Mycol.">
        <title>101 Dothideomycetes genomes: a test case for predicting lifestyles and emergence of pathogens.</title>
        <authorList>
            <person name="Haridas S."/>
            <person name="Albert R."/>
            <person name="Binder M."/>
            <person name="Bloem J."/>
            <person name="Labutti K."/>
            <person name="Salamov A."/>
            <person name="Andreopoulos B."/>
            <person name="Baker S."/>
            <person name="Barry K."/>
            <person name="Bills G."/>
            <person name="Bluhm B."/>
            <person name="Cannon C."/>
            <person name="Castanera R."/>
            <person name="Culley D."/>
            <person name="Daum C."/>
            <person name="Ezra D."/>
            <person name="Gonzalez J."/>
            <person name="Henrissat B."/>
            <person name="Kuo A."/>
            <person name="Liang C."/>
            <person name="Lipzen A."/>
            <person name="Lutzoni F."/>
            <person name="Magnuson J."/>
            <person name="Mondo S."/>
            <person name="Nolan M."/>
            <person name="Ohm R."/>
            <person name="Pangilinan J."/>
            <person name="Park H.-J."/>
            <person name="Ramirez L."/>
            <person name="Alfaro M."/>
            <person name="Sun H."/>
            <person name="Tritt A."/>
            <person name="Yoshinaga Y."/>
            <person name="Zwiers L.-H."/>
            <person name="Turgeon B."/>
            <person name="Goodwin S."/>
            <person name="Spatafora J."/>
            <person name="Crous P."/>
            <person name="Grigoriev I."/>
        </authorList>
    </citation>
    <scope>NUCLEOTIDE SEQUENCE</scope>
    <source>
        <strain evidence="4">CBS 113979</strain>
    </source>
</reference>
<dbReference type="InterPro" id="IPR036291">
    <property type="entry name" value="NAD(P)-bd_dom_sf"/>
</dbReference>
<dbReference type="InterPro" id="IPR002347">
    <property type="entry name" value="SDR_fam"/>
</dbReference>
<sequence>MASSPIQPYASLHVSPDGPGDARPTASKIIEDEDLTGKWADKTILITGGAAGLGLETARALHSTGACIFLTARNMAKAEAGIKDILSTSPSSRPIEIVEMELGSLSSVAAGAKAFLSKTDTLNILINNAGIMAIPSHSTTADGFELQLGTNHLSHFLLTKLLLPTLVSSSTPAFASRVVNLSSMGHHYSANGFSNPEIWQDLNSEVSTYDPWIAYGRSKTANALHASHIESLYGADPDHPVHAWSLHPGGITTGLFKHDENADAIAKANWAIWKSVEQGAATSVWCAAAKALEGRRGMYCEDVGESVPDAEGYQMPTPGFATWAADGEAAEKLWEVSEGLVGEWAD</sequence>
<dbReference type="OrthoDB" id="191139at2759"/>
<keyword evidence="2" id="KW-0560">Oxidoreductase</keyword>
<dbReference type="PANTHER" id="PTHR24320:SF272">
    <property type="entry name" value="NAD(P)-BINDING ROSSMANN-FOLD SUPERFAMILY PROTEIN"/>
    <property type="match status" value="1"/>
</dbReference>
<feature type="region of interest" description="Disordered" evidence="3">
    <location>
        <begin position="1"/>
        <end position="25"/>
    </location>
</feature>
<dbReference type="Proteomes" id="UP000800041">
    <property type="component" value="Unassembled WGS sequence"/>
</dbReference>
<dbReference type="AlphaFoldDB" id="A0A6G1HBF8"/>
<evidence type="ECO:0000256" key="3">
    <source>
        <dbReference type="SAM" id="MobiDB-lite"/>
    </source>
</evidence>
<evidence type="ECO:0000256" key="2">
    <source>
        <dbReference type="ARBA" id="ARBA00023002"/>
    </source>
</evidence>
<dbReference type="EMBL" id="ML977142">
    <property type="protein sequence ID" value="KAF1990349.1"/>
    <property type="molecule type" value="Genomic_DNA"/>
</dbReference>